<dbReference type="Gene3D" id="3.30.70.330">
    <property type="match status" value="2"/>
</dbReference>
<feature type="compositionally biased region" description="Gly residues" evidence="3">
    <location>
        <begin position="430"/>
        <end position="441"/>
    </location>
</feature>
<dbReference type="PROSITE" id="PS50102">
    <property type="entry name" value="RRM"/>
    <property type="match status" value="2"/>
</dbReference>
<dbReference type="GO" id="GO:0003723">
    <property type="term" value="F:RNA binding"/>
    <property type="evidence" value="ECO:0007669"/>
    <property type="project" value="UniProtKB-UniRule"/>
</dbReference>
<evidence type="ECO:0000313" key="5">
    <source>
        <dbReference type="EMBL" id="KAK3275221.1"/>
    </source>
</evidence>
<dbReference type="CDD" id="cd00590">
    <property type="entry name" value="RRM_SF"/>
    <property type="match status" value="1"/>
</dbReference>
<feature type="compositionally biased region" description="Polar residues" evidence="3">
    <location>
        <begin position="395"/>
        <end position="428"/>
    </location>
</feature>
<comment type="caution">
    <text evidence="5">The sequence shown here is derived from an EMBL/GenBank/DDBJ whole genome shotgun (WGS) entry which is preliminary data.</text>
</comment>
<dbReference type="Pfam" id="PF05918">
    <property type="entry name" value="API5"/>
    <property type="match status" value="1"/>
</dbReference>
<evidence type="ECO:0000259" key="4">
    <source>
        <dbReference type="PROSITE" id="PS50102"/>
    </source>
</evidence>
<dbReference type="InterPro" id="IPR012677">
    <property type="entry name" value="Nucleotide-bd_a/b_plait_sf"/>
</dbReference>
<evidence type="ECO:0000313" key="6">
    <source>
        <dbReference type="Proteomes" id="UP001190700"/>
    </source>
</evidence>
<dbReference type="SUPFAM" id="SSF54928">
    <property type="entry name" value="RNA-binding domain, RBD"/>
    <property type="match status" value="2"/>
</dbReference>
<protein>
    <recommendedName>
        <fullName evidence="4">RRM domain-containing protein</fullName>
    </recommendedName>
</protein>
<gene>
    <name evidence="5" type="ORF">CYMTET_16632</name>
</gene>
<keyword evidence="1 2" id="KW-0694">RNA-binding</keyword>
<dbReference type="PANTHER" id="PTHR23189">
    <property type="entry name" value="RNA RECOGNITION MOTIF-CONTAINING"/>
    <property type="match status" value="1"/>
</dbReference>
<evidence type="ECO:0000256" key="2">
    <source>
        <dbReference type="PROSITE-ProRule" id="PRU00176"/>
    </source>
</evidence>
<evidence type="ECO:0000256" key="3">
    <source>
        <dbReference type="SAM" id="MobiDB-lite"/>
    </source>
</evidence>
<dbReference type="SMART" id="SM00360">
    <property type="entry name" value="RRM"/>
    <property type="match status" value="2"/>
</dbReference>
<feature type="region of interest" description="Disordered" evidence="3">
    <location>
        <begin position="369"/>
        <end position="445"/>
    </location>
</feature>
<dbReference type="Proteomes" id="UP001190700">
    <property type="component" value="Unassembled WGS sequence"/>
</dbReference>
<feature type="region of interest" description="Disordered" evidence="3">
    <location>
        <begin position="792"/>
        <end position="909"/>
    </location>
</feature>
<accession>A0AAE0L7R2</accession>
<sequence>MHWNVISQRGHRDDIQEDLIVADGQRGFPKVTASLVTCREGRYQGIKEGKLAIRVSTEQNPRSDHGNAKYAEDEERFKVLLFASGSGSIAIRRLAAQFVQKFATRFPSLLEPTVRSQLQLAQETSEESDVYFETVAREICVKGFPSLVSFAISCGASGASAANEIISFVFQQLHGRPTSTFSVDNDLANSLIKIFCAAPKLTLGACLQGLATGDPSLHDITVVFLQHLSQEVEALVIPVLHSQPEVERWLVESVRHFRRGMLQNGYQEQVSKQAWPALEDIIRNLHTFTPADLELNPKPPPPPPTLNKAGYGGSSSPATPQGYKGASPGAASTLHYQSLQLTPPAMLHSPAPLPMHSRVKVQELHALSPQAQQERQHQHQHQQRQGGGQHRQAASSWQSGSPHGGSHTPQRQPNQRGGMQQPSPLARNSGSGGGTVNGGSDPGMAPVVAEAEMNAMPVGRELHIAGLGPSVREEVVREVCGRHGAIERVLYPARGRGQGAVVVEFVSTGDAVRAWEELRGGNFHGRPLSVQFGEQAHPGSVRARQWQHIWITGLSGLSPEAGRKHVLKELSDNGFALPKSMSWAGQGLLLEYHSKFAQAVLTKFQARRGASTGGVATPVDMDTTPGPGLHRKSGQTPANPTNLLTPGGMQAQGAGMGRGDGGAEAGIGCILWVAQVGNDVREDDLGRAFAAFGELRNVAMLRGRKCAVVEFFKPEAAKAAKAQLHGVRVCNSSLHIEYKRGTGPGGGSSMLSQPAMGPLAIAGPGGGSPMLAPPAMGHMAGAAVHSPMQHMPAGAREAAGTPQGRMLGVPGYAGGVEGGVGGPGEHTTSPRWGPGQGNPDVAMSVPPPPPLPQGVNDGHQADLEQQHRGGRHGQATRGASGGGSQGGKGAGGGRGEGHGSSGMDAGAGR</sequence>
<reference evidence="5 6" key="1">
    <citation type="journal article" date="2015" name="Genome Biol. Evol.">
        <title>Comparative Genomics of a Bacterivorous Green Alga Reveals Evolutionary Causalities and Consequences of Phago-Mixotrophic Mode of Nutrition.</title>
        <authorList>
            <person name="Burns J.A."/>
            <person name="Paasch A."/>
            <person name="Narechania A."/>
            <person name="Kim E."/>
        </authorList>
    </citation>
    <scope>NUCLEOTIDE SEQUENCE [LARGE SCALE GENOMIC DNA]</scope>
    <source>
        <strain evidence="5 6">PLY_AMNH</strain>
    </source>
</reference>
<feature type="domain" description="RRM" evidence="4">
    <location>
        <begin position="669"/>
        <end position="741"/>
    </location>
</feature>
<feature type="compositionally biased region" description="Gly residues" evidence="3">
    <location>
        <begin position="811"/>
        <end position="824"/>
    </location>
</feature>
<organism evidence="5 6">
    <name type="scientific">Cymbomonas tetramitiformis</name>
    <dbReference type="NCBI Taxonomy" id="36881"/>
    <lineage>
        <taxon>Eukaryota</taxon>
        <taxon>Viridiplantae</taxon>
        <taxon>Chlorophyta</taxon>
        <taxon>Pyramimonadophyceae</taxon>
        <taxon>Pyramimonadales</taxon>
        <taxon>Pyramimonadaceae</taxon>
        <taxon>Cymbomonas</taxon>
    </lineage>
</organism>
<dbReference type="Pfam" id="PF00076">
    <property type="entry name" value="RRM_1"/>
    <property type="match status" value="2"/>
</dbReference>
<name>A0AAE0L7R2_9CHLO</name>
<dbReference type="AlphaFoldDB" id="A0AAE0L7R2"/>
<keyword evidence="6" id="KW-1185">Reference proteome</keyword>
<dbReference type="InterPro" id="IPR000504">
    <property type="entry name" value="RRM_dom"/>
</dbReference>
<dbReference type="InterPro" id="IPR008383">
    <property type="entry name" value="API5"/>
</dbReference>
<evidence type="ECO:0000256" key="1">
    <source>
        <dbReference type="ARBA" id="ARBA00022884"/>
    </source>
</evidence>
<feature type="region of interest" description="Disordered" evidence="3">
    <location>
        <begin position="291"/>
        <end position="330"/>
    </location>
</feature>
<feature type="compositionally biased region" description="Gly residues" evidence="3">
    <location>
        <begin position="879"/>
        <end position="909"/>
    </location>
</feature>
<dbReference type="EMBL" id="LGRX02007342">
    <property type="protein sequence ID" value="KAK3275221.1"/>
    <property type="molecule type" value="Genomic_DNA"/>
</dbReference>
<feature type="domain" description="RRM" evidence="4">
    <location>
        <begin position="460"/>
        <end position="535"/>
    </location>
</feature>
<proteinExistence type="predicted"/>
<dbReference type="InterPro" id="IPR035979">
    <property type="entry name" value="RBD_domain_sf"/>
</dbReference>